<dbReference type="EMBL" id="SEOQ01001837">
    <property type="protein sequence ID" value="TFY50427.1"/>
    <property type="molecule type" value="Genomic_DNA"/>
</dbReference>
<evidence type="ECO:0000313" key="3">
    <source>
        <dbReference type="EMBL" id="TFY50427.1"/>
    </source>
</evidence>
<protein>
    <recommendedName>
        <fullName evidence="2">FMR1-interacting protein 1 conserved domain-containing protein</fullName>
    </recommendedName>
</protein>
<evidence type="ECO:0000313" key="4">
    <source>
        <dbReference type="Proteomes" id="UP000298327"/>
    </source>
</evidence>
<dbReference type="Pfam" id="PF10453">
    <property type="entry name" value="NUFIP1"/>
    <property type="match status" value="1"/>
</dbReference>
<accession>A0A4Y9XM68</accession>
<organism evidence="3 4">
    <name type="scientific">Dentipellis fragilis</name>
    <dbReference type="NCBI Taxonomy" id="205917"/>
    <lineage>
        <taxon>Eukaryota</taxon>
        <taxon>Fungi</taxon>
        <taxon>Dikarya</taxon>
        <taxon>Basidiomycota</taxon>
        <taxon>Agaricomycotina</taxon>
        <taxon>Agaricomycetes</taxon>
        <taxon>Russulales</taxon>
        <taxon>Hericiaceae</taxon>
        <taxon>Dentipellis</taxon>
    </lineage>
</organism>
<dbReference type="Proteomes" id="UP000298327">
    <property type="component" value="Unassembled WGS sequence"/>
</dbReference>
<feature type="region of interest" description="Disordered" evidence="1">
    <location>
        <begin position="85"/>
        <end position="132"/>
    </location>
</feature>
<feature type="compositionally biased region" description="Low complexity" evidence="1">
    <location>
        <begin position="19"/>
        <end position="28"/>
    </location>
</feature>
<feature type="compositionally biased region" description="Basic and acidic residues" evidence="1">
    <location>
        <begin position="245"/>
        <end position="257"/>
    </location>
</feature>
<evidence type="ECO:0000259" key="2">
    <source>
        <dbReference type="Pfam" id="PF10453"/>
    </source>
</evidence>
<dbReference type="AlphaFoldDB" id="A0A4Y9XM68"/>
<dbReference type="InterPro" id="IPR019496">
    <property type="entry name" value="NUFIP1_cons_dom"/>
</dbReference>
<comment type="caution">
    <text evidence="3">The sequence shown here is derived from an EMBL/GenBank/DDBJ whole genome shotgun (WGS) entry which is preliminary data.</text>
</comment>
<feature type="domain" description="FMR1-interacting protein 1 conserved" evidence="2">
    <location>
        <begin position="181"/>
        <end position="232"/>
    </location>
</feature>
<reference evidence="3 4" key="1">
    <citation type="submission" date="2019-02" db="EMBL/GenBank/DDBJ databases">
        <title>Genome sequencing of the rare red list fungi Dentipellis fragilis.</title>
        <authorList>
            <person name="Buettner E."/>
            <person name="Kellner H."/>
        </authorList>
    </citation>
    <scope>NUCLEOTIDE SEQUENCE [LARGE SCALE GENOMIC DNA]</scope>
    <source>
        <strain evidence="3 4">DSM 105465</strain>
    </source>
</reference>
<dbReference type="STRING" id="205917.A0A4Y9XM68"/>
<feature type="compositionally biased region" description="Low complexity" evidence="1">
    <location>
        <begin position="94"/>
        <end position="121"/>
    </location>
</feature>
<feature type="region of interest" description="Disordered" evidence="1">
    <location>
        <begin position="1"/>
        <end position="28"/>
    </location>
</feature>
<feature type="compositionally biased region" description="Basic and acidic residues" evidence="1">
    <location>
        <begin position="164"/>
        <end position="180"/>
    </location>
</feature>
<gene>
    <name evidence="3" type="ORF">EVG20_g11525</name>
</gene>
<keyword evidence="4" id="KW-1185">Reference proteome</keyword>
<feature type="region of interest" description="Disordered" evidence="1">
    <location>
        <begin position="233"/>
        <end position="257"/>
    </location>
</feature>
<feature type="region of interest" description="Disordered" evidence="1">
    <location>
        <begin position="164"/>
        <end position="186"/>
    </location>
</feature>
<name>A0A4Y9XM68_9AGAM</name>
<proteinExistence type="predicted"/>
<feature type="non-terminal residue" evidence="3">
    <location>
        <position position="257"/>
    </location>
</feature>
<dbReference type="OrthoDB" id="273070at2759"/>
<sequence length="257" mass="28234">MQPQRAHSLPPRPTFTQNAAPGQPGAYTAAAPALAQNRGMLAAQALTSTLSNPYAQHQYQAPHYAQAYAQYYNAAAHGQTSTPQGYTYSSTYDPNAAGGAPGPARDTQQQQQQQQQPQRQQASNANAQWYGPGSSRCAKPGCGFAGSAKAVEVHMMDRHLIYPPGWDKRKRSDWDADPSLKGKPIPIQGTSIKLNTPEAIEGWIAERKKRWPTADRVEDKKRKLEEAIARGQIIEDPSLRGKRRRTDEGDRATDSGW</sequence>
<evidence type="ECO:0000256" key="1">
    <source>
        <dbReference type="SAM" id="MobiDB-lite"/>
    </source>
</evidence>